<dbReference type="SUPFAM" id="SSF159888">
    <property type="entry name" value="YdhG-like"/>
    <property type="match status" value="1"/>
</dbReference>
<dbReference type="Gene3D" id="3.90.1150.200">
    <property type="match status" value="1"/>
</dbReference>
<evidence type="ECO:0000259" key="2">
    <source>
        <dbReference type="Pfam" id="PF08818"/>
    </source>
</evidence>
<dbReference type="OrthoDB" id="9811812at2"/>
<dbReference type="EMBL" id="SDPN01000035">
    <property type="protein sequence ID" value="RXZ67981.1"/>
    <property type="molecule type" value="Genomic_DNA"/>
</dbReference>
<protein>
    <submittedName>
        <fullName evidence="3">DUF1801 domain-containing protein</fullName>
    </submittedName>
</protein>
<dbReference type="InterPro" id="IPR014922">
    <property type="entry name" value="YdhG-like"/>
</dbReference>
<dbReference type="Pfam" id="PF08818">
    <property type="entry name" value="DUF1801"/>
    <property type="match status" value="1"/>
</dbReference>
<name>A0A4Q2KWS7_9MICO</name>
<accession>A0A4Q2KWS7</accession>
<evidence type="ECO:0000313" key="4">
    <source>
        <dbReference type="Proteomes" id="UP000293865"/>
    </source>
</evidence>
<dbReference type="Proteomes" id="UP000293865">
    <property type="component" value="Unassembled WGS sequence"/>
</dbReference>
<evidence type="ECO:0000256" key="1">
    <source>
        <dbReference type="SAM" id="MobiDB-lite"/>
    </source>
</evidence>
<evidence type="ECO:0000313" key="3">
    <source>
        <dbReference type="EMBL" id="RXZ67981.1"/>
    </source>
</evidence>
<feature type="domain" description="YdhG-like" evidence="2">
    <location>
        <begin position="55"/>
        <end position="148"/>
    </location>
</feature>
<sequence length="157" mass="17644">MKTAFSAADEAANMTPMAQQPSGKPRLLAGGNPQIPKGDGDEPVQAYIDAMPGWKRDVGRHLDNLIVRTLPDVRKAVRWNSPFYGTEGNGWFLDFHCFTRHVKVAWHNGTSLDPPPPGESKHERVRYLDIHEDEELDDELIASWIRQAAELPGEDLF</sequence>
<gene>
    <name evidence="3" type="ORF">ESP51_15560</name>
</gene>
<dbReference type="AlphaFoldDB" id="A0A4Q2KWS7"/>
<proteinExistence type="predicted"/>
<comment type="caution">
    <text evidence="3">The sequence shown here is derived from an EMBL/GenBank/DDBJ whole genome shotgun (WGS) entry which is preliminary data.</text>
</comment>
<organism evidence="3 4">
    <name type="scientific">Agromyces albus</name>
    <dbReference type="NCBI Taxonomy" id="205332"/>
    <lineage>
        <taxon>Bacteria</taxon>
        <taxon>Bacillati</taxon>
        <taxon>Actinomycetota</taxon>
        <taxon>Actinomycetes</taxon>
        <taxon>Micrococcales</taxon>
        <taxon>Microbacteriaceae</taxon>
        <taxon>Agromyces</taxon>
    </lineage>
</organism>
<feature type="region of interest" description="Disordered" evidence="1">
    <location>
        <begin position="1"/>
        <end position="31"/>
    </location>
</feature>
<keyword evidence="4" id="KW-1185">Reference proteome</keyword>
<reference evidence="3 4" key="1">
    <citation type="submission" date="2019-01" db="EMBL/GenBank/DDBJ databases">
        <title>Agromyces.</title>
        <authorList>
            <person name="Li J."/>
        </authorList>
    </citation>
    <scope>NUCLEOTIDE SEQUENCE [LARGE SCALE GENOMIC DNA]</scope>
    <source>
        <strain evidence="3 4">DSM 15934</strain>
    </source>
</reference>